<comment type="similarity">
    <text evidence="2">Belongs to the TPA1 family.</text>
</comment>
<dbReference type="EMBL" id="JALLBG020000252">
    <property type="protein sequence ID" value="KAL3757802.1"/>
    <property type="molecule type" value="Genomic_DNA"/>
</dbReference>
<feature type="domain" description="Fe2OG dioxygenase" evidence="9">
    <location>
        <begin position="33"/>
        <end position="157"/>
    </location>
</feature>
<keyword evidence="6" id="KW-0560">Oxidoreductase</keyword>
<dbReference type="Pfam" id="PF10637">
    <property type="entry name" value="Ofd1_CTDD"/>
    <property type="match status" value="1"/>
</dbReference>
<dbReference type="GO" id="GO:0031543">
    <property type="term" value="F:peptidyl-proline dioxygenase activity"/>
    <property type="evidence" value="ECO:0007669"/>
    <property type="project" value="UniProtKB-ARBA"/>
</dbReference>
<evidence type="ECO:0000256" key="4">
    <source>
        <dbReference type="ARBA" id="ARBA00022896"/>
    </source>
</evidence>
<dbReference type="Gene3D" id="2.60.120.620">
    <property type="entry name" value="q2cbj1_9rhob like domain"/>
    <property type="match status" value="1"/>
</dbReference>
<evidence type="ECO:0000256" key="1">
    <source>
        <dbReference type="ARBA" id="ARBA00001961"/>
    </source>
</evidence>
<sequence>MPSLMKLKNAIYSPEYRAFVERITGLQAGTLTDEVDCAANCHAKGCHLLCHDDVIGTRKVSYIIYLTDAEPKWTDEDGGRLELYEAIAEEGGEAGTATDVTTTSTARFVPDALPIQTILPEFNSMAYFVVQPGVSFHSVQEVFCDRPRLSIQGWYHAEKAPSDMENATLQRLKSVGRGEDTEGVFEQLTVSSEKTSLDGGECISDGNTLSMEDRNFLGKYINATYLTDESMNEICKRFEDESSVQLRQFLLHDWSAKITRACHHEDTRDNVGNNRPSLDYHIGTNDRWKAVGPAHKQRFLEYIPRNDALDGIDPSGGAGDLLYHVRSTVFQSAAFGRWLAWISSLGFPLGQRGHIRRFRPGLDYTVAHYGVLTTYAVLDATLCFCAGAGKQCTFDEETGDLIGSDDDAIWESGDVGGFECYIAADESGEDQGPDAEYDDEDDTKLLSVSASNNTLSIVYRDPGTMRFVKYVGSGAPSSRWDIALEYELNSDETCVDESDEE</sequence>
<dbReference type="InterPro" id="IPR051842">
    <property type="entry name" value="uS12_prolyl_hydroxylase"/>
</dbReference>
<dbReference type="GO" id="GO:0046872">
    <property type="term" value="F:metal ion binding"/>
    <property type="evidence" value="ECO:0007669"/>
    <property type="project" value="UniProtKB-KW"/>
</dbReference>
<protein>
    <recommendedName>
        <fullName evidence="9">Fe2OG dioxygenase domain-containing protein</fullName>
    </recommendedName>
</protein>
<keyword evidence="5" id="KW-0223">Dioxygenase</keyword>
<evidence type="ECO:0000256" key="6">
    <source>
        <dbReference type="ARBA" id="ARBA00023002"/>
    </source>
</evidence>
<dbReference type="InterPro" id="IPR043044">
    <property type="entry name" value="TPA1/Ofd1_C"/>
</dbReference>
<comment type="caution">
    <text evidence="10">The sequence shown here is derived from an EMBL/GenBank/DDBJ whole genome shotgun (WGS) entry which is preliminary data.</text>
</comment>
<evidence type="ECO:0000256" key="7">
    <source>
        <dbReference type="ARBA" id="ARBA00023004"/>
    </source>
</evidence>
<dbReference type="PANTHER" id="PTHR12117:SF0">
    <property type="entry name" value="PROLYL 3-HYDROXYLASE OGFOD1"/>
    <property type="match status" value="1"/>
</dbReference>
<evidence type="ECO:0000256" key="8">
    <source>
        <dbReference type="ARBA" id="ARBA00047444"/>
    </source>
</evidence>
<dbReference type="InterPro" id="IPR019601">
    <property type="entry name" value="Oxoglutarate/Fe-dep_Oase_C"/>
</dbReference>
<dbReference type="InterPro" id="IPR039558">
    <property type="entry name" value="TPA1/OFD1_N"/>
</dbReference>
<dbReference type="SMART" id="SM00702">
    <property type="entry name" value="P4Hc"/>
    <property type="match status" value="1"/>
</dbReference>
<dbReference type="GO" id="GO:0031418">
    <property type="term" value="F:L-ascorbic acid binding"/>
    <property type="evidence" value="ECO:0007669"/>
    <property type="project" value="UniProtKB-KW"/>
</dbReference>
<proteinExistence type="inferred from homology"/>
<dbReference type="Pfam" id="PF13661">
    <property type="entry name" value="2OG-FeII_Oxy_4"/>
    <property type="match status" value="1"/>
</dbReference>
<dbReference type="PROSITE" id="PS51471">
    <property type="entry name" value="FE2OG_OXY"/>
    <property type="match status" value="1"/>
</dbReference>
<keyword evidence="4" id="KW-0847">Vitamin C</keyword>
<organism evidence="10 11">
    <name type="scientific">Discostella pseudostelligera</name>
    <dbReference type="NCBI Taxonomy" id="259834"/>
    <lineage>
        <taxon>Eukaryota</taxon>
        <taxon>Sar</taxon>
        <taxon>Stramenopiles</taxon>
        <taxon>Ochrophyta</taxon>
        <taxon>Bacillariophyta</taxon>
        <taxon>Coscinodiscophyceae</taxon>
        <taxon>Thalassiosirophycidae</taxon>
        <taxon>Stephanodiscales</taxon>
        <taxon>Stephanodiscaceae</taxon>
        <taxon>Discostella</taxon>
    </lineage>
</organism>
<comment type="catalytic activity">
    <reaction evidence="8">
        <text>[ribosomal protein uS12]-L-proline + 2-oxoglutarate + O2 = [ribosomal protein uS12]-(3S)-3-hydroxy-L-proline + succinate + CO2</text>
        <dbReference type="Rhea" id="RHEA:54156"/>
        <dbReference type="Rhea" id="RHEA-COMP:13816"/>
        <dbReference type="Rhea" id="RHEA-COMP:13818"/>
        <dbReference type="ChEBI" id="CHEBI:15379"/>
        <dbReference type="ChEBI" id="CHEBI:16526"/>
        <dbReference type="ChEBI" id="CHEBI:16810"/>
        <dbReference type="ChEBI" id="CHEBI:30031"/>
        <dbReference type="ChEBI" id="CHEBI:50342"/>
        <dbReference type="ChEBI" id="CHEBI:85428"/>
    </reaction>
</comment>
<keyword evidence="11" id="KW-1185">Reference proteome</keyword>
<evidence type="ECO:0000313" key="10">
    <source>
        <dbReference type="EMBL" id="KAL3757802.1"/>
    </source>
</evidence>
<dbReference type="Gene3D" id="3.60.130.20">
    <property type="entry name" value="Oxoglutarate/iron-dependent oxygenase, C-terminal degradation domain"/>
    <property type="match status" value="1"/>
</dbReference>
<evidence type="ECO:0000256" key="5">
    <source>
        <dbReference type="ARBA" id="ARBA00022964"/>
    </source>
</evidence>
<evidence type="ECO:0000259" key="9">
    <source>
        <dbReference type="PROSITE" id="PS51471"/>
    </source>
</evidence>
<evidence type="ECO:0000256" key="2">
    <source>
        <dbReference type="ARBA" id="ARBA00007443"/>
    </source>
</evidence>
<dbReference type="PANTHER" id="PTHR12117">
    <property type="entry name" value="HISTONE ACETYLTRANSFERASE COMPLEX"/>
    <property type="match status" value="1"/>
</dbReference>
<evidence type="ECO:0000313" key="11">
    <source>
        <dbReference type="Proteomes" id="UP001530293"/>
    </source>
</evidence>
<dbReference type="Proteomes" id="UP001530293">
    <property type="component" value="Unassembled WGS sequence"/>
</dbReference>
<name>A0ABD3M2H3_9STRA</name>
<dbReference type="InterPro" id="IPR006620">
    <property type="entry name" value="Pro_4_hyd_alph"/>
</dbReference>
<reference evidence="10 11" key="1">
    <citation type="submission" date="2024-10" db="EMBL/GenBank/DDBJ databases">
        <title>Updated reference genomes for cyclostephanoid diatoms.</title>
        <authorList>
            <person name="Roberts W.R."/>
            <person name="Alverson A.J."/>
        </authorList>
    </citation>
    <scope>NUCLEOTIDE SEQUENCE [LARGE SCALE GENOMIC DNA]</scope>
    <source>
        <strain evidence="10 11">AJA232-27</strain>
    </source>
</reference>
<comment type="cofactor">
    <cofactor evidence="1">
        <name>L-ascorbate</name>
        <dbReference type="ChEBI" id="CHEBI:38290"/>
    </cofactor>
</comment>
<dbReference type="AlphaFoldDB" id="A0ABD3M2H3"/>
<dbReference type="InterPro" id="IPR005123">
    <property type="entry name" value="Oxoglu/Fe-dep_dioxygenase_dom"/>
</dbReference>
<keyword evidence="3" id="KW-0479">Metal-binding</keyword>
<accession>A0ABD3M2H3</accession>
<evidence type="ECO:0000256" key="3">
    <source>
        <dbReference type="ARBA" id="ARBA00022723"/>
    </source>
</evidence>
<gene>
    <name evidence="10" type="ORF">ACHAWU_000529</name>
</gene>
<keyword evidence="7" id="KW-0408">Iron</keyword>